<dbReference type="WBParaSite" id="PS1159_v2.g4139.t1">
    <property type="protein sequence ID" value="PS1159_v2.g4139.t1"/>
    <property type="gene ID" value="PS1159_v2.g4139"/>
</dbReference>
<proteinExistence type="predicted"/>
<accession>A0AC35GDB2</accession>
<dbReference type="Proteomes" id="UP000887580">
    <property type="component" value="Unplaced"/>
</dbReference>
<sequence length="207" mass="24262">MCKGHASSYKSDRLLGNLFSRAMEIREIIRTEEYDSMDEKIKLDESVLMPGDEIYEYIAQSAYDEYRTLIGSTCERYGIANEAQLFSSRFTGFKKRFADKGDDKIAVFNMLKEQISIIYAKFRSNFFDDFGGIKKNTELDERKFNGIREPFRRICSFPSDEIRKKASAYYRIAYSNGKFLSFAWLAYDVLTYNRQKYLLKTGNFKLS</sequence>
<evidence type="ECO:0000313" key="2">
    <source>
        <dbReference type="WBParaSite" id="PS1159_v2.g4139.t1"/>
    </source>
</evidence>
<name>A0AC35GDB2_9BILA</name>
<organism evidence="1 2">
    <name type="scientific">Panagrolaimus sp. PS1159</name>
    <dbReference type="NCBI Taxonomy" id="55785"/>
    <lineage>
        <taxon>Eukaryota</taxon>
        <taxon>Metazoa</taxon>
        <taxon>Ecdysozoa</taxon>
        <taxon>Nematoda</taxon>
        <taxon>Chromadorea</taxon>
        <taxon>Rhabditida</taxon>
        <taxon>Tylenchina</taxon>
        <taxon>Panagrolaimomorpha</taxon>
        <taxon>Panagrolaimoidea</taxon>
        <taxon>Panagrolaimidae</taxon>
        <taxon>Panagrolaimus</taxon>
    </lineage>
</organism>
<reference evidence="2" key="1">
    <citation type="submission" date="2022-11" db="UniProtKB">
        <authorList>
            <consortium name="WormBaseParasite"/>
        </authorList>
    </citation>
    <scope>IDENTIFICATION</scope>
</reference>
<protein>
    <submittedName>
        <fullName evidence="2">RNA-directed RNA polymerase</fullName>
    </submittedName>
</protein>
<evidence type="ECO:0000313" key="1">
    <source>
        <dbReference type="Proteomes" id="UP000887580"/>
    </source>
</evidence>